<dbReference type="InterPro" id="IPR050090">
    <property type="entry name" value="Tyrosine_recombinase_XerCD"/>
</dbReference>
<dbReference type="InterPro" id="IPR013762">
    <property type="entry name" value="Integrase-like_cat_sf"/>
</dbReference>
<name>A0ABT8W5C9_9FLAO</name>
<dbReference type="Gene3D" id="1.10.443.10">
    <property type="entry name" value="Intergrase catalytic core"/>
    <property type="match status" value="1"/>
</dbReference>
<dbReference type="RefSeq" id="WP_303276009.1">
    <property type="nucleotide sequence ID" value="NZ_JAUOEK010000017.1"/>
</dbReference>
<dbReference type="Proteomes" id="UP001176883">
    <property type="component" value="Unassembled WGS sequence"/>
</dbReference>
<proteinExistence type="predicted"/>
<accession>A0ABT8W5C9</accession>
<protein>
    <submittedName>
        <fullName evidence="3">Tyrosine-type recombinase/integrase</fullName>
    </submittedName>
</protein>
<reference evidence="3" key="1">
    <citation type="submission" date="2023-07" db="EMBL/GenBank/DDBJ databases">
        <title>Two novel species in the genus Flavivirga.</title>
        <authorList>
            <person name="Kwon K."/>
        </authorList>
    </citation>
    <scope>NUCLEOTIDE SEQUENCE</scope>
    <source>
        <strain evidence="3">KCTC 52353</strain>
    </source>
</reference>
<dbReference type="PANTHER" id="PTHR30349">
    <property type="entry name" value="PHAGE INTEGRASE-RELATED"/>
    <property type="match status" value="1"/>
</dbReference>
<dbReference type="SUPFAM" id="SSF56349">
    <property type="entry name" value="DNA breaking-rejoining enzymes"/>
    <property type="match status" value="1"/>
</dbReference>
<evidence type="ECO:0000313" key="4">
    <source>
        <dbReference type="Proteomes" id="UP001176883"/>
    </source>
</evidence>
<keyword evidence="1" id="KW-0233">DNA recombination</keyword>
<evidence type="ECO:0000313" key="3">
    <source>
        <dbReference type="EMBL" id="MDO5968324.1"/>
    </source>
</evidence>
<dbReference type="InterPro" id="IPR011010">
    <property type="entry name" value="DNA_brk_join_enz"/>
</dbReference>
<evidence type="ECO:0000259" key="2">
    <source>
        <dbReference type="PROSITE" id="PS51898"/>
    </source>
</evidence>
<comment type="caution">
    <text evidence="3">The sequence shown here is derived from an EMBL/GenBank/DDBJ whole genome shotgun (WGS) entry which is preliminary data.</text>
</comment>
<dbReference type="EMBL" id="JAUOEK010000017">
    <property type="protein sequence ID" value="MDO5968324.1"/>
    <property type="molecule type" value="Genomic_DNA"/>
</dbReference>
<dbReference type="PANTHER" id="PTHR30349:SF64">
    <property type="entry name" value="PROPHAGE INTEGRASE INTD-RELATED"/>
    <property type="match status" value="1"/>
</dbReference>
<sequence length="142" mass="16383">MKNAKGRKDRYVTLAESFMPLLFNYLNTYTPKVYFIEGRNGSAYSASSIRKFLGQSCKVTNLKINVTPHTLRHSYATHLLENDVGIRHIQELLGHSKTETTMIYTHVTRKDLVSIKSPLDHAINQLKETQKEEQKFLLSRNN</sequence>
<dbReference type="InterPro" id="IPR002104">
    <property type="entry name" value="Integrase_catalytic"/>
</dbReference>
<evidence type="ECO:0000256" key="1">
    <source>
        <dbReference type="ARBA" id="ARBA00023172"/>
    </source>
</evidence>
<feature type="domain" description="Tyr recombinase" evidence="2">
    <location>
        <begin position="1"/>
        <end position="117"/>
    </location>
</feature>
<keyword evidence="4" id="KW-1185">Reference proteome</keyword>
<dbReference type="PROSITE" id="PS51898">
    <property type="entry name" value="TYR_RECOMBINASE"/>
    <property type="match status" value="1"/>
</dbReference>
<organism evidence="3 4">
    <name type="scientific">Flavivirga aquimarina</name>
    <dbReference type="NCBI Taxonomy" id="2027862"/>
    <lineage>
        <taxon>Bacteria</taxon>
        <taxon>Pseudomonadati</taxon>
        <taxon>Bacteroidota</taxon>
        <taxon>Flavobacteriia</taxon>
        <taxon>Flavobacteriales</taxon>
        <taxon>Flavobacteriaceae</taxon>
        <taxon>Flavivirga</taxon>
    </lineage>
</organism>
<dbReference type="Pfam" id="PF00589">
    <property type="entry name" value="Phage_integrase"/>
    <property type="match status" value="1"/>
</dbReference>
<gene>
    <name evidence="3" type="ORF">Q4Q35_00755</name>
</gene>